<name>A0A0F7L7Z3_9VIRU</name>
<dbReference type="EMBL" id="KR029596">
    <property type="protein sequence ID" value="AKH47668.1"/>
    <property type="molecule type" value="Genomic_DNA"/>
</dbReference>
<sequence>MAFWSLFIAARRRWPAMISVVPFLPSTPIKGHKSPRASIDAAKVSTPLTDFLDRAFSGETTRSLMSIW</sequence>
<protein>
    <submittedName>
        <fullName evidence="1">Plasmid stabilization protein</fullName>
    </submittedName>
</protein>
<reference evidence="1" key="2">
    <citation type="submission" date="2015-03" db="EMBL/GenBank/DDBJ databases">
        <authorList>
            <person name="Chow C.-E.T."/>
            <person name="Winget D.M."/>
            <person name="White R.A.III."/>
            <person name="Hallam S.J."/>
            <person name="Suttle C.A."/>
        </authorList>
    </citation>
    <scope>NUCLEOTIDE SEQUENCE</scope>
    <source>
        <strain evidence="1">Oxic1_1</strain>
    </source>
</reference>
<evidence type="ECO:0000313" key="1">
    <source>
        <dbReference type="EMBL" id="AKH47668.1"/>
    </source>
</evidence>
<reference evidence="1" key="1">
    <citation type="journal article" date="2015" name="Front. Microbiol.">
        <title>Combining genomic sequencing methods to explore viral diversity and reveal potential virus-host interactions.</title>
        <authorList>
            <person name="Chow C.E."/>
            <person name="Winget D.M."/>
            <person name="White R.A.III."/>
            <person name="Hallam S.J."/>
            <person name="Suttle C.A."/>
        </authorList>
    </citation>
    <scope>NUCLEOTIDE SEQUENCE</scope>
    <source>
        <strain evidence="1">Oxic1_1</strain>
    </source>
</reference>
<proteinExistence type="predicted"/>
<organism evidence="1">
    <name type="scientific">uncultured marine virus</name>
    <dbReference type="NCBI Taxonomy" id="186617"/>
    <lineage>
        <taxon>Viruses</taxon>
        <taxon>environmental samples</taxon>
    </lineage>
</organism>
<accession>A0A0F7L7Z3</accession>